<dbReference type="AlphaFoldDB" id="A0A4Q5ATF7"/>
<dbReference type="InterPro" id="IPR021145">
    <property type="entry name" value="Portal_protein_SPP1_Gp6-like"/>
</dbReference>
<evidence type="ECO:0000313" key="3">
    <source>
        <dbReference type="Proteomes" id="UP000292382"/>
    </source>
</evidence>
<protein>
    <submittedName>
        <fullName evidence="2">Phage portal protein</fullName>
    </submittedName>
</protein>
<evidence type="ECO:0000313" key="2">
    <source>
        <dbReference type="EMBL" id="RYQ36520.1"/>
    </source>
</evidence>
<feature type="region of interest" description="Disordered" evidence="1">
    <location>
        <begin position="452"/>
        <end position="489"/>
    </location>
</feature>
<proteinExistence type="predicted"/>
<dbReference type="Proteomes" id="UP000292382">
    <property type="component" value="Unassembled WGS sequence"/>
</dbReference>
<evidence type="ECO:0000256" key="1">
    <source>
        <dbReference type="SAM" id="MobiDB-lite"/>
    </source>
</evidence>
<dbReference type="EMBL" id="RYUW01000012">
    <property type="protein sequence ID" value="RYQ36520.1"/>
    <property type="molecule type" value="Genomic_DNA"/>
</dbReference>
<gene>
    <name evidence="2" type="ORF">PG2003B_1017</name>
</gene>
<organism evidence="2 3">
    <name type="scientific">Bifidobacterium pseudolongum subsp. globosum</name>
    <dbReference type="NCBI Taxonomy" id="1690"/>
    <lineage>
        <taxon>Bacteria</taxon>
        <taxon>Bacillati</taxon>
        <taxon>Actinomycetota</taxon>
        <taxon>Actinomycetes</taxon>
        <taxon>Bifidobacteriales</taxon>
        <taxon>Bifidobacteriaceae</taxon>
        <taxon>Bifidobacterium</taxon>
    </lineage>
</organism>
<dbReference type="Pfam" id="PF05133">
    <property type="entry name" value="SPP1_portal"/>
    <property type="match status" value="1"/>
</dbReference>
<reference evidence="2 3" key="1">
    <citation type="submission" date="2018-12" db="EMBL/GenBank/DDBJ databases">
        <title>Unveiling genomic diversity among members of the Bifidobacterium pseudolongum species, a widely distributed gut commensal of the animal kingdom.</title>
        <authorList>
            <person name="Lugli G.A."/>
            <person name="Duranti S."/>
            <person name="Albert K."/>
            <person name="Mancabelli L."/>
            <person name="Napoli S."/>
            <person name="Viappiani A."/>
            <person name="Anzalone R."/>
            <person name="Longhi G."/>
            <person name="Milani C."/>
            <person name="Turroni F."/>
            <person name="Alessandri G."/>
            <person name="Sela D.A."/>
            <person name="Van Sinderen D."/>
            <person name="Ventura M."/>
        </authorList>
    </citation>
    <scope>NUCLEOTIDE SEQUENCE [LARGE SCALE GENOMIC DNA]</scope>
    <source>
        <strain evidence="2 3">2003B</strain>
    </source>
</reference>
<dbReference type="RefSeq" id="WP_129966867.1">
    <property type="nucleotide sequence ID" value="NZ_RYUW01000012.1"/>
</dbReference>
<accession>A0A4Q5ATF7</accession>
<sequence>MQQTTAMPTLSGAVSIPSNIRGMDQDDLDMTRALLNVWRAKYPRNLLRSAFYDAKQRFRNLQIAVQSDLGRKIGNTVGWPQKSVRALADKSVFEGFELPDNDEYGITRICMDNELTADVSEAIISCYKHSCSFLTVDYDPYDPSGERILITPRSADWSAAIWDPQRRRIKAALTITGADQNGNITSFNVWLEGHNYAVTGTGFGGWSAQRQDNRIDRVAVVPFAYDKQMDRPFGRSRINRTLMNLTDMAVRTMVRMEVSAEFYSVPKLWFLGLDKDAFESGTWSSLIADINAISRDVDGEVPELRQIQQASMSPHGAMLETIAMLASAETDIPPESLGIRVSNPTSAEALAASENALTRVADRQNRIFGQQLMNAMRMAVQLRDNTPTAPTLAGVRPIWAPTRVVSDAARADYYAKVAGVNQAWAQSDVGLAKLGLSMDDIASLRAWEASQRAKQRLDQLRAQTNTDSQQSTEPNAVDDPNPAGGGRMS</sequence>
<comment type="caution">
    <text evidence="2">The sequence shown here is derived from an EMBL/GenBank/DDBJ whole genome shotgun (WGS) entry which is preliminary data.</text>
</comment>
<name>A0A4Q5ATF7_9BIFI</name>
<feature type="compositionally biased region" description="Polar residues" evidence="1">
    <location>
        <begin position="461"/>
        <end position="474"/>
    </location>
</feature>